<dbReference type="EMBL" id="ML170170">
    <property type="protein sequence ID" value="TDL23456.1"/>
    <property type="molecule type" value="Genomic_DNA"/>
</dbReference>
<dbReference type="VEuPathDB" id="FungiDB:BD410DRAFT_820798"/>
<proteinExistence type="predicted"/>
<evidence type="ECO:0000256" key="1">
    <source>
        <dbReference type="SAM" id="SignalP"/>
    </source>
</evidence>
<evidence type="ECO:0000313" key="3">
    <source>
        <dbReference type="Proteomes" id="UP000294933"/>
    </source>
</evidence>
<protein>
    <recommendedName>
        <fullName evidence="4">Biotrophy-associated secreted protein 2</fullName>
    </recommendedName>
</protein>
<feature type="chain" id="PRO_5021205263" description="Biotrophy-associated secreted protein 2" evidence="1">
    <location>
        <begin position="23"/>
        <end position="236"/>
    </location>
</feature>
<reference evidence="2 3" key="1">
    <citation type="submission" date="2018-06" db="EMBL/GenBank/DDBJ databases">
        <title>A transcriptomic atlas of mushroom development highlights an independent origin of complex multicellularity.</title>
        <authorList>
            <consortium name="DOE Joint Genome Institute"/>
            <person name="Krizsan K."/>
            <person name="Almasi E."/>
            <person name="Merenyi Z."/>
            <person name="Sahu N."/>
            <person name="Viragh M."/>
            <person name="Koszo T."/>
            <person name="Mondo S."/>
            <person name="Kiss B."/>
            <person name="Balint B."/>
            <person name="Kues U."/>
            <person name="Barry K."/>
            <person name="Hegedus J.C."/>
            <person name="Henrissat B."/>
            <person name="Johnson J."/>
            <person name="Lipzen A."/>
            <person name="Ohm R."/>
            <person name="Nagy I."/>
            <person name="Pangilinan J."/>
            <person name="Yan J."/>
            <person name="Xiong Y."/>
            <person name="Grigoriev I.V."/>
            <person name="Hibbett D.S."/>
            <person name="Nagy L.G."/>
        </authorList>
    </citation>
    <scope>NUCLEOTIDE SEQUENCE [LARGE SCALE GENOMIC DNA]</scope>
    <source>
        <strain evidence="2 3">SZMC22713</strain>
    </source>
</reference>
<dbReference type="SMART" id="SM00286">
    <property type="entry name" value="PTI"/>
    <property type="match status" value="2"/>
</dbReference>
<keyword evidence="3" id="KW-1185">Reference proteome</keyword>
<evidence type="ECO:0000313" key="2">
    <source>
        <dbReference type="EMBL" id="TDL23456.1"/>
    </source>
</evidence>
<accession>A0A4Y7Q813</accession>
<dbReference type="AlphaFoldDB" id="A0A4Y7Q813"/>
<evidence type="ECO:0008006" key="4">
    <source>
        <dbReference type="Google" id="ProtNLM"/>
    </source>
</evidence>
<dbReference type="Proteomes" id="UP000294933">
    <property type="component" value="Unassembled WGS sequence"/>
</dbReference>
<sequence>MKFSASFVSVVIVALFSITVEASPANTLARRGNQFVTGPCTQDSDCQQGCCAFTTGKCAGPAIAQTRDGGCGFGNPKPNCNVAAALNLNSCAPGATSSDTTSAAVQSAAKFVSQLDGIPLPAAPAAAPPPAAAPQKAAGAAPGNASGFVTSPCKQDSDCQQGCCAFNTGKCAGPGIAQTRDGGCGFGNAQPNCNVAAALKLNTCAAGASSSDTTSPQVQAAAKFVSNLDGIPFTPA</sequence>
<organism evidence="2 3">
    <name type="scientific">Rickenella mellea</name>
    <dbReference type="NCBI Taxonomy" id="50990"/>
    <lineage>
        <taxon>Eukaryota</taxon>
        <taxon>Fungi</taxon>
        <taxon>Dikarya</taxon>
        <taxon>Basidiomycota</taxon>
        <taxon>Agaricomycotina</taxon>
        <taxon>Agaricomycetes</taxon>
        <taxon>Hymenochaetales</taxon>
        <taxon>Rickenellaceae</taxon>
        <taxon>Rickenella</taxon>
    </lineage>
</organism>
<dbReference type="OrthoDB" id="2132010at2759"/>
<name>A0A4Y7Q813_9AGAM</name>
<keyword evidence="1" id="KW-0732">Signal</keyword>
<gene>
    <name evidence="2" type="ORF">BD410DRAFT_820798</name>
</gene>
<feature type="signal peptide" evidence="1">
    <location>
        <begin position="1"/>
        <end position="22"/>
    </location>
</feature>